<evidence type="ECO:0000256" key="10">
    <source>
        <dbReference type="ARBA" id="ARBA00023014"/>
    </source>
</evidence>
<dbReference type="PANTHER" id="PTHR43513">
    <property type="entry name" value="DIHYDROOROTATE DEHYDROGENASE B (NAD(+)), ELECTRON TRANSFER SUBUNIT"/>
    <property type="match status" value="1"/>
</dbReference>
<keyword evidence="2 11" id="KW-0813">Transport</keyword>
<feature type="binding site" evidence="11 12">
    <location>
        <begin position="78"/>
        <end position="80"/>
    </location>
    <ligand>
        <name>FAD</name>
        <dbReference type="ChEBI" id="CHEBI:57692"/>
    </ligand>
</feature>
<dbReference type="PROSITE" id="PS51384">
    <property type="entry name" value="FAD_FR"/>
    <property type="match status" value="1"/>
</dbReference>
<keyword evidence="7 11" id="KW-0665">Pyrimidine biosynthesis</keyword>
<dbReference type="InterPro" id="IPR017927">
    <property type="entry name" value="FAD-bd_FR_type"/>
</dbReference>
<dbReference type="HAMAP" id="MF_01211">
    <property type="entry name" value="DHODB_Fe_S_bind"/>
    <property type="match status" value="1"/>
</dbReference>
<keyword evidence="5 11" id="KW-0479">Metal-binding</keyword>
<dbReference type="UniPathway" id="UPA00070">
    <property type="reaction ID" value="UER00945"/>
</dbReference>
<dbReference type="GO" id="GO:0046872">
    <property type="term" value="F:metal ion binding"/>
    <property type="evidence" value="ECO:0007669"/>
    <property type="project" value="UniProtKB-KW"/>
</dbReference>
<comment type="caution">
    <text evidence="15">The sequence shown here is derived from an EMBL/GenBank/DDBJ whole genome shotgun (WGS) entry which is preliminary data.</text>
</comment>
<evidence type="ECO:0000256" key="11">
    <source>
        <dbReference type="HAMAP-Rule" id="MF_01211"/>
    </source>
</evidence>
<feature type="binding site" evidence="11 13">
    <location>
        <position position="248"/>
    </location>
    <ligand>
        <name>[2Fe-2S] cluster</name>
        <dbReference type="ChEBI" id="CHEBI:190135"/>
    </ligand>
</feature>
<dbReference type="SUPFAM" id="SSF63380">
    <property type="entry name" value="Riboflavin synthase domain-like"/>
    <property type="match status" value="1"/>
</dbReference>
<dbReference type="Gene3D" id="3.40.50.80">
    <property type="entry name" value="Nucleotide-binding domain of ferredoxin-NADP reductase (FNR) module"/>
    <property type="match status" value="1"/>
</dbReference>
<evidence type="ECO:0000256" key="3">
    <source>
        <dbReference type="ARBA" id="ARBA00022630"/>
    </source>
</evidence>
<dbReference type="PRINTS" id="PR00406">
    <property type="entry name" value="CYTB5RDTASE"/>
</dbReference>
<comment type="function">
    <text evidence="11">Responsible for channeling the electrons from the oxidation of dihydroorotate from the FMN redox center in the PyrD type B subunit to the ultimate electron acceptor NAD(+).</text>
</comment>
<dbReference type="GO" id="GO:0051537">
    <property type="term" value="F:2 iron, 2 sulfur cluster binding"/>
    <property type="evidence" value="ECO:0007669"/>
    <property type="project" value="UniProtKB-KW"/>
</dbReference>
<dbReference type="InterPro" id="IPR023455">
    <property type="entry name" value="Dihydroorotate_DHASE_ETsu"/>
</dbReference>
<reference evidence="15 16" key="1">
    <citation type="submission" date="2019-07" db="EMBL/GenBank/DDBJ databases">
        <title>Genomic Encyclopedia of Type Strains, Phase I: the one thousand microbial genomes (KMG-I) project.</title>
        <authorList>
            <person name="Kyrpides N."/>
        </authorList>
    </citation>
    <scope>NUCLEOTIDE SEQUENCE [LARGE SCALE GENOMIC DNA]</scope>
    <source>
        <strain evidence="15 16">DSM 16647</strain>
    </source>
</reference>
<dbReference type="InterPro" id="IPR037117">
    <property type="entry name" value="Dihydroorotate_DH_ele_sf"/>
</dbReference>
<dbReference type="Proteomes" id="UP000322294">
    <property type="component" value="Unassembled WGS sequence"/>
</dbReference>
<dbReference type="Pfam" id="PF10418">
    <property type="entry name" value="DHODB_Fe-S_bind"/>
    <property type="match status" value="1"/>
</dbReference>
<feature type="binding site" evidence="11 12">
    <location>
        <begin position="61"/>
        <end position="64"/>
    </location>
    <ligand>
        <name>FAD</name>
        <dbReference type="ChEBI" id="CHEBI:57692"/>
    </ligand>
</feature>
<organism evidence="15 16">
    <name type="scientific">Thermosediminibacter litoriperuensis</name>
    <dbReference type="NCBI Taxonomy" id="291989"/>
    <lineage>
        <taxon>Bacteria</taxon>
        <taxon>Bacillati</taxon>
        <taxon>Bacillota</taxon>
        <taxon>Clostridia</taxon>
        <taxon>Thermosediminibacterales</taxon>
        <taxon>Thermosediminibacteraceae</taxon>
        <taxon>Thermosediminibacter</taxon>
    </lineage>
</organism>
<feature type="binding site" evidence="11 13">
    <location>
        <position position="245"/>
    </location>
    <ligand>
        <name>[2Fe-2S] cluster</name>
        <dbReference type="ChEBI" id="CHEBI:190135"/>
    </ligand>
</feature>
<dbReference type="GO" id="GO:0050660">
    <property type="term" value="F:flavin adenine dinucleotide binding"/>
    <property type="evidence" value="ECO:0007669"/>
    <property type="project" value="InterPro"/>
</dbReference>
<dbReference type="GO" id="GO:0044205">
    <property type="term" value="P:'de novo' UMP biosynthetic process"/>
    <property type="evidence" value="ECO:0007669"/>
    <property type="project" value="UniProtKB-UniRule"/>
</dbReference>
<evidence type="ECO:0000256" key="12">
    <source>
        <dbReference type="PIRSR" id="PIRSR006816-1"/>
    </source>
</evidence>
<evidence type="ECO:0000313" key="15">
    <source>
        <dbReference type="EMBL" id="TYP52482.1"/>
    </source>
</evidence>
<feature type="binding site" evidence="11 12">
    <location>
        <begin position="85"/>
        <end position="86"/>
    </location>
    <ligand>
        <name>FAD</name>
        <dbReference type="ChEBI" id="CHEBI:57692"/>
    </ligand>
</feature>
<feature type="binding site" evidence="11 13">
    <location>
        <position position="240"/>
    </location>
    <ligand>
        <name>[2Fe-2S] cluster</name>
        <dbReference type="ChEBI" id="CHEBI:190135"/>
    </ligand>
</feature>
<comment type="pathway">
    <text evidence="11">Pyrimidine metabolism; UMP biosynthesis via de novo pathway; orotate from (S)-dihydroorotate (NAD(+) route): step 1/1.</text>
</comment>
<dbReference type="RefSeq" id="WP_246110761.1">
    <property type="nucleotide sequence ID" value="NZ_VNHO01000017.1"/>
</dbReference>
<dbReference type="Gene3D" id="2.40.30.10">
    <property type="entry name" value="Translation factors"/>
    <property type="match status" value="1"/>
</dbReference>
<name>A0A5S5AMS7_9FIRM</name>
<dbReference type="InterPro" id="IPR050353">
    <property type="entry name" value="PyrK_electron_transfer"/>
</dbReference>
<dbReference type="Gene3D" id="2.10.240.10">
    <property type="entry name" value="Dihydroorotate dehydrogenase, electron transfer subunit"/>
    <property type="match status" value="1"/>
</dbReference>
<accession>A0A5S5AMS7</accession>
<keyword evidence="8 11" id="KW-0249">Electron transport</keyword>
<evidence type="ECO:0000256" key="7">
    <source>
        <dbReference type="ARBA" id="ARBA00022975"/>
    </source>
</evidence>
<dbReference type="PANTHER" id="PTHR43513:SF3">
    <property type="entry name" value="DIHYDROOROTATE DEHYDROGENASE B (NAD(+)), ELECTRON TRANSFER SUBUNIT-RELATED"/>
    <property type="match status" value="1"/>
</dbReference>
<dbReference type="InterPro" id="IPR039261">
    <property type="entry name" value="FNR_nucleotide-bd"/>
</dbReference>
<dbReference type="InterPro" id="IPR017938">
    <property type="entry name" value="Riboflavin_synthase-like_b-brl"/>
</dbReference>
<dbReference type="InterPro" id="IPR019480">
    <property type="entry name" value="Dihydroorotate_DH_Fe-S-bd"/>
</dbReference>
<dbReference type="EMBL" id="VNHO01000017">
    <property type="protein sequence ID" value="TYP52482.1"/>
    <property type="molecule type" value="Genomic_DNA"/>
</dbReference>
<evidence type="ECO:0000256" key="5">
    <source>
        <dbReference type="ARBA" id="ARBA00022723"/>
    </source>
</evidence>
<keyword evidence="9 11" id="KW-0408">Iron</keyword>
<dbReference type="InterPro" id="IPR012165">
    <property type="entry name" value="Cyt_c3_hydrogenase_gsu"/>
</dbReference>
<comment type="cofactor">
    <cofactor evidence="11 12">
        <name>FAD</name>
        <dbReference type="ChEBI" id="CHEBI:57692"/>
    </cofactor>
    <text evidence="11 12">Binds 1 FAD per subunit.</text>
</comment>
<protein>
    <recommendedName>
        <fullName evidence="11">Dihydroorotate dehydrogenase B (NAD(+)), electron transfer subunit</fullName>
    </recommendedName>
    <alternativeName>
        <fullName evidence="11">Dihydroorotate oxidase B, electron transfer subunit</fullName>
    </alternativeName>
</protein>
<sequence>MERKGDILAGLLFSTKVIQNVLIAYDIYHMKICCPEVAEKAAPGQFLHIRCSDGPTPLLRRPISIAGANEKDGTVEMVYRVLGEGTRLISQKKAGEILDVMGPLGRGFPVPLDAVDPVLIGGGVGVAPLLYLAQKIAGPLSRSGRSGAAFIGFSTAGEVFGVDFLKSCGFTVFLTTDDGTAGQKGVPTEAFENCIKGHEVQKQFDIVYACGPKPFLAKVKDAAVRGKIPAYLSLEERMACGVGACLGCAVKSAGEGYKKVCRDGPVFEAGEIQL</sequence>
<dbReference type="CDD" id="cd06218">
    <property type="entry name" value="DHOD_e_trans"/>
    <property type="match status" value="1"/>
</dbReference>
<dbReference type="SUPFAM" id="SSF52343">
    <property type="entry name" value="Ferredoxin reductase-like, C-terminal NADP-linked domain"/>
    <property type="match status" value="1"/>
</dbReference>
<evidence type="ECO:0000256" key="8">
    <source>
        <dbReference type="ARBA" id="ARBA00022982"/>
    </source>
</evidence>
<comment type="cofactor">
    <cofactor evidence="13">
        <name>[2Fe-2S] cluster</name>
        <dbReference type="ChEBI" id="CHEBI:190135"/>
    </cofactor>
    <text evidence="13">Binds 1 [2Fe-2S] cluster per subunit.</text>
</comment>
<evidence type="ECO:0000259" key="14">
    <source>
        <dbReference type="PROSITE" id="PS51384"/>
    </source>
</evidence>
<feature type="domain" description="FAD-binding FR-type" evidence="14">
    <location>
        <begin position="10"/>
        <end position="110"/>
    </location>
</feature>
<feature type="binding site" evidence="11 13">
    <location>
        <position position="261"/>
    </location>
    <ligand>
        <name>[2Fe-2S] cluster</name>
        <dbReference type="ChEBI" id="CHEBI:190135"/>
    </ligand>
</feature>
<comment type="subunit">
    <text evidence="11">Heterotetramer of 2 PyrK and 2 PyrD type B subunits.</text>
</comment>
<comment type="cofactor">
    <cofactor evidence="11">
        <name>[2Fe-2S] cluster</name>
        <dbReference type="ChEBI" id="CHEBI:190135"/>
    </cofactor>
    <text evidence="11">Binds 1 [2Fe-2S] cluster per subunit.</text>
</comment>
<dbReference type="GO" id="GO:0009055">
    <property type="term" value="F:electron transfer activity"/>
    <property type="evidence" value="ECO:0007669"/>
    <property type="project" value="UniProtKB-UniRule"/>
</dbReference>
<proteinExistence type="inferred from homology"/>
<comment type="similarity">
    <text evidence="1 11">Belongs to the PyrK family.</text>
</comment>
<keyword evidence="10 11" id="KW-0411">Iron-sulfur</keyword>
<keyword evidence="3 11" id="KW-0285">Flavoprotein</keyword>
<keyword evidence="16" id="KW-1185">Reference proteome</keyword>
<keyword evidence="6 11" id="KW-0274">FAD</keyword>
<gene>
    <name evidence="11" type="primary">pyrK</name>
    <name evidence="15" type="ORF">LZ11_01649</name>
</gene>
<dbReference type="GO" id="GO:0016491">
    <property type="term" value="F:oxidoreductase activity"/>
    <property type="evidence" value="ECO:0007669"/>
    <property type="project" value="InterPro"/>
</dbReference>
<evidence type="ECO:0000256" key="6">
    <source>
        <dbReference type="ARBA" id="ARBA00022827"/>
    </source>
</evidence>
<dbReference type="PIRSF" id="PIRSF006816">
    <property type="entry name" value="Cyc3_hyd_g"/>
    <property type="match status" value="1"/>
</dbReference>
<keyword evidence="4 11" id="KW-0001">2Fe-2S</keyword>
<evidence type="ECO:0000256" key="13">
    <source>
        <dbReference type="PIRSR" id="PIRSR006816-2"/>
    </source>
</evidence>
<dbReference type="AlphaFoldDB" id="A0A5S5AMS7"/>
<evidence type="ECO:0000256" key="2">
    <source>
        <dbReference type="ARBA" id="ARBA00022448"/>
    </source>
</evidence>
<evidence type="ECO:0000256" key="1">
    <source>
        <dbReference type="ARBA" id="ARBA00006422"/>
    </source>
</evidence>
<evidence type="ECO:0000256" key="9">
    <source>
        <dbReference type="ARBA" id="ARBA00023004"/>
    </source>
</evidence>
<evidence type="ECO:0000256" key="4">
    <source>
        <dbReference type="ARBA" id="ARBA00022714"/>
    </source>
</evidence>
<evidence type="ECO:0000313" key="16">
    <source>
        <dbReference type="Proteomes" id="UP000322294"/>
    </source>
</evidence>